<protein>
    <submittedName>
        <fullName evidence="4">Tol-pal system protein YbgF</fullName>
    </submittedName>
</protein>
<dbReference type="InterPro" id="IPR011990">
    <property type="entry name" value="TPR-like_helical_dom_sf"/>
</dbReference>
<accession>A0AAJ5C0N8</accession>
<dbReference type="Pfam" id="PF13432">
    <property type="entry name" value="TPR_16"/>
    <property type="match status" value="1"/>
</dbReference>
<evidence type="ECO:0000259" key="3">
    <source>
        <dbReference type="Pfam" id="PF13525"/>
    </source>
</evidence>
<dbReference type="SMART" id="SM00028">
    <property type="entry name" value="TPR"/>
    <property type="match status" value="6"/>
</dbReference>
<dbReference type="PROSITE" id="PS50005">
    <property type="entry name" value="TPR"/>
    <property type="match status" value="2"/>
</dbReference>
<feature type="domain" description="Outer membrane lipoprotein BamD-like" evidence="3">
    <location>
        <begin position="428"/>
        <end position="540"/>
    </location>
</feature>
<evidence type="ECO:0000256" key="2">
    <source>
        <dbReference type="PROSITE-ProRule" id="PRU00339"/>
    </source>
</evidence>
<name>A0AAJ5C0N8_9SPHI</name>
<evidence type="ECO:0000256" key="1">
    <source>
        <dbReference type="ARBA" id="ARBA00022729"/>
    </source>
</evidence>
<feature type="repeat" description="TPR" evidence="2">
    <location>
        <begin position="464"/>
        <end position="497"/>
    </location>
</feature>
<dbReference type="PANTHER" id="PTHR12558:SF44">
    <property type="entry name" value="TETRATRICOPEPTIDE REPEAT-CONTAINING PROTEIN"/>
    <property type="match status" value="1"/>
</dbReference>
<dbReference type="SUPFAM" id="SSF48452">
    <property type="entry name" value="TPR-like"/>
    <property type="match status" value="3"/>
</dbReference>
<dbReference type="InterPro" id="IPR039565">
    <property type="entry name" value="BamD-like"/>
</dbReference>
<keyword evidence="1" id="KW-0732">Signal</keyword>
<dbReference type="KEGG" id="smiz:4412673_02278"/>
<dbReference type="Proteomes" id="UP000215355">
    <property type="component" value="Chromosome 1"/>
</dbReference>
<feature type="repeat" description="TPR" evidence="2">
    <location>
        <begin position="392"/>
        <end position="425"/>
    </location>
</feature>
<sequence length="847" mass="97315">MKYGRTMILKQKIRNNYLKYILTGTFSVMLVAGYAQEEKKEQVPTKPLERTKPQDMDSIEVVRDYRPMLADAVKIRRSPEMNIDRKALEVELRQIAAGMYFGKNGFKEPYHFPLPQKYPNSKGSNIDNNRIGIIAYRGKEYERATSILQKVEPGDAFYQSSVIALGYMAQDTGNKQAARDAFYKASRLNYDPDLKADAMYNYAKILYDLDSVQASLVPLQQYIGMVYNNLDKEDKGSETTEMRMAKVLSGSSNFQVAVYLLESFNNREEVADRVYQKITYYRGLEFYNERAFENSISMFMRSEKFPFDPEMAALATYWKAEAMYEVRKYGEAVDNFSKFLQLPVAKQTTVYNYANYALAYAAFRINRYSVAAQYFERFLAYEGSSLDKDTRYDVMARLGDSYLSMRNYGKANEYYDQLIAEKAPNQDYALFQHGIIQGLQGDNESKLKTLQSVVEKFPKSNYADDVAFEIPYIYFVKGDYDVAIEGLQKMIEQYPRSSYVPRALMTIGLVQYNKDDSEAAMATFQKIVKDYSKTSEASQALLSIENIYLDQGDATSYIQYATSTNITDLSPAEQDNLAFQAGNTLFSRGQYGPAVEAINAYFDKFPKPRHEKHARFIRGVSLYHTNRPEEALHDLNIILNDWTSQYTEKTLMTVAALYLKLKEYNEAIVHLKKLELNSDYKDNYGYAITNLMICYYEIGDYEQMQKYVELIKNYNKATEAEIATAHLYSAKAYEKEGNAESALKELNLAALKSKATASAEARYRVAELQYAKKQYTKAQESAFDVINNMDNNDYWVAKSFILLADTYARKGDAVQARSTLESVIENYEGDDDIIPEAKDRLQKLKKK</sequence>
<dbReference type="Pfam" id="PF13174">
    <property type="entry name" value="TPR_6"/>
    <property type="match status" value="1"/>
</dbReference>
<dbReference type="GO" id="GO:0051301">
    <property type="term" value="P:cell division"/>
    <property type="evidence" value="ECO:0007669"/>
    <property type="project" value="TreeGrafter"/>
</dbReference>
<dbReference type="AlphaFoldDB" id="A0AAJ5C0N8"/>
<gene>
    <name evidence="4" type="ORF">SAMEA4412673_02278</name>
</gene>
<dbReference type="EMBL" id="LT906468">
    <property type="protein sequence ID" value="SNV51116.1"/>
    <property type="molecule type" value="Genomic_DNA"/>
</dbReference>
<dbReference type="InterPro" id="IPR019734">
    <property type="entry name" value="TPR_rpt"/>
</dbReference>
<proteinExistence type="predicted"/>
<dbReference type="PANTHER" id="PTHR12558">
    <property type="entry name" value="CELL DIVISION CYCLE 16,23,27"/>
    <property type="match status" value="1"/>
</dbReference>
<evidence type="ECO:0000313" key="5">
    <source>
        <dbReference type="Proteomes" id="UP000215355"/>
    </source>
</evidence>
<organism evidence="4 5">
    <name type="scientific">Sphingobacterium mizutaii</name>
    <dbReference type="NCBI Taxonomy" id="1010"/>
    <lineage>
        <taxon>Bacteria</taxon>
        <taxon>Pseudomonadati</taxon>
        <taxon>Bacteroidota</taxon>
        <taxon>Sphingobacteriia</taxon>
        <taxon>Sphingobacteriales</taxon>
        <taxon>Sphingobacteriaceae</taxon>
        <taxon>Sphingobacterium</taxon>
    </lineage>
</organism>
<keyword evidence="2" id="KW-0802">TPR repeat</keyword>
<dbReference type="SUPFAM" id="SSF81901">
    <property type="entry name" value="HCP-like"/>
    <property type="match status" value="1"/>
</dbReference>
<dbReference type="Pfam" id="PF13525">
    <property type="entry name" value="YfiO"/>
    <property type="match status" value="1"/>
</dbReference>
<reference evidence="4 5" key="1">
    <citation type="submission" date="2017-06" db="EMBL/GenBank/DDBJ databases">
        <authorList>
            <consortium name="Pathogen Informatics"/>
        </authorList>
    </citation>
    <scope>NUCLEOTIDE SEQUENCE [LARGE SCALE GENOMIC DNA]</scope>
    <source>
        <strain evidence="4 5">NCTC12149</strain>
    </source>
</reference>
<dbReference type="Gene3D" id="1.25.40.10">
    <property type="entry name" value="Tetratricopeptide repeat domain"/>
    <property type="match status" value="7"/>
</dbReference>
<evidence type="ECO:0000313" key="4">
    <source>
        <dbReference type="EMBL" id="SNV51116.1"/>
    </source>
</evidence>